<dbReference type="EMBL" id="RWGY01000026">
    <property type="protein sequence ID" value="TVU21704.1"/>
    <property type="molecule type" value="Genomic_DNA"/>
</dbReference>
<dbReference type="AlphaFoldDB" id="A0A5J9UE12"/>
<evidence type="ECO:0008006" key="3">
    <source>
        <dbReference type="Google" id="ProtNLM"/>
    </source>
</evidence>
<protein>
    <recommendedName>
        <fullName evidence="3">FBD domain-containing protein</fullName>
    </recommendedName>
</protein>
<comment type="caution">
    <text evidence="1">The sequence shown here is derived from an EMBL/GenBank/DDBJ whole genome shotgun (WGS) entry which is preliminary data.</text>
</comment>
<feature type="non-terminal residue" evidence="1">
    <location>
        <position position="1"/>
    </location>
</feature>
<keyword evidence="2" id="KW-1185">Reference proteome</keyword>
<evidence type="ECO:0000313" key="2">
    <source>
        <dbReference type="Proteomes" id="UP000324897"/>
    </source>
</evidence>
<dbReference type="Proteomes" id="UP000324897">
    <property type="component" value="Unassembled WGS sequence"/>
</dbReference>
<reference evidence="1 2" key="1">
    <citation type="journal article" date="2019" name="Sci. Rep.">
        <title>A high-quality genome of Eragrostis curvula grass provides insights into Poaceae evolution and supports new strategies to enhance forage quality.</title>
        <authorList>
            <person name="Carballo J."/>
            <person name="Santos B.A.C.M."/>
            <person name="Zappacosta D."/>
            <person name="Garbus I."/>
            <person name="Selva J.P."/>
            <person name="Gallo C.A."/>
            <person name="Diaz A."/>
            <person name="Albertini E."/>
            <person name="Caccamo M."/>
            <person name="Echenique V."/>
        </authorList>
    </citation>
    <scope>NUCLEOTIDE SEQUENCE [LARGE SCALE GENOMIC DNA]</scope>
    <source>
        <strain evidence="2">cv. Victoria</strain>
        <tissue evidence="1">Leaf</tissue>
    </source>
</reference>
<dbReference type="OrthoDB" id="692677at2759"/>
<name>A0A5J9UE12_9POAL</name>
<accession>A0A5J9UE12</accession>
<feature type="non-terminal residue" evidence="1">
    <location>
        <position position="167"/>
    </location>
</feature>
<evidence type="ECO:0000313" key="1">
    <source>
        <dbReference type="EMBL" id="TVU21704.1"/>
    </source>
</evidence>
<proteinExistence type="predicted"/>
<organism evidence="1 2">
    <name type="scientific">Eragrostis curvula</name>
    <name type="common">weeping love grass</name>
    <dbReference type="NCBI Taxonomy" id="38414"/>
    <lineage>
        <taxon>Eukaryota</taxon>
        <taxon>Viridiplantae</taxon>
        <taxon>Streptophyta</taxon>
        <taxon>Embryophyta</taxon>
        <taxon>Tracheophyta</taxon>
        <taxon>Spermatophyta</taxon>
        <taxon>Magnoliopsida</taxon>
        <taxon>Liliopsida</taxon>
        <taxon>Poales</taxon>
        <taxon>Poaceae</taxon>
        <taxon>PACMAD clade</taxon>
        <taxon>Chloridoideae</taxon>
        <taxon>Eragrostideae</taxon>
        <taxon>Eragrostidinae</taxon>
        <taxon>Eragrostis</taxon>
    </lineage>
</organism>
<gene>
    <name evidence="1" type="ORF">EJB05_31357</name>
</gene>
<dbReference type="Gramene" id="TVU21704">
    <property type="protein sequence ID" value="TVU21704"/>
    <property type="gene ID" value="EJB05_31357"/>
</dbReference>
<sequence length="167" mass="19318">MQRFDTVHELDLTINIAKGIQNYKRFLEDTKKLTKCEVLVVRVVEIAHAFKPTMLHLLGKCTSVRKLVVKLSPPMFSLECPCHWQESSQAQNVMLGSLEEVEISDYGDVDYKLDLVRLLWRCSATFQKKVVDREYTMKKILSICPPNDKVEVNIVPQLQDHLVVIFQ</sequence>